<gene>
    <name evidence="3" type="ORF">CHH48_17860</name>
</gene>
<evidence type="ECO:0000259" key="2">
    <source>
        <dbReference type="PROSITE" id="PS51704"/>
    </source>
</evidence>
<feature type="domain" description="GP-PDE" evidence="2">
    <location>
        <begin position="34"/>
        <end position="268"/>
    </location>
</feature>
<dbReference type="PROSITE" id="PS51704">
    <property type="entry name" value="GP_PDE"/>
    <property type="match status" value="1"/>
</dbReference>
<feature type="chain" id="PRO_5047230423" description="GP-PDE domain-containing protein" evidence="1">
    <location>
        <begin position="26"/>
        <end position="272"/>
    </location>
</feature>
<keyword evidence="4" id="KW-1185">Reference proteome</keyword>
<dbReference type="RefSeq" id="WP_095220665.1">
    <property type="nucleotide sequence ID" value="NZ_NPBJ01000041.1"/>
</dbReference>
<organism evidence="3 4">
    <name type="scientific">Terribacillus saccharophilus</name>
    <dbReference type="NCBI Taxonomy" id="361277"/>
    <lineage>
        <taxon>Bacteria</taxon>
        <taxon>Bacillati</taxon>
        <taxon>Bacillota</taxon>
        <taxon>Bacilli</taxon>
        <taxon>Bacillales</taxon>
        <taxon>Bacillaceae</taxon>
        <taxon>Terribacillus</taxon>
    </lineage>
</organism>
<dbReference type="PANTHER" id="PTHR46211:SF7">
    <property type="entry name" value="GLYCEROPHOSPHODIESTER PHOSPHODIESTERASE"/>
    <property type="match status" value="1"/>
</dbReference>
<accession>A0ABX4GTT6</accession>
<dbReference type="SUPFAM" id="SSF51695">
    <property type="entry name" value="PLC-like phosphodiesterases"/>
    <property type="match status" value="1"/>
</dbReference>
<keyword evidence="1" id="KW-0732">Signal</keyword>
<protein>
    <recommendedName>
        <fullName evidence="2">GP-PDE domain-containing protein</fullName>
    </recommendedName>
</protein>
<dbReference type="Pfam" id="PF03009">
    <property type="entry name" value="GDPD"/>
    <property type="match status" value="1"/>
</dbReference>
<dbReference type="PANTHER" id="PTHR46211">
    <property type="entry name" value="GLYCEROPHOSPHORYL DIESTER PHOSPHODIESTERASE"/>
    <property type="match status" value="1"/>
</dbReference>
<reference evidence="3 4" key="1">
    <citation type="submission" date="2017-07" db="EMBL/GenBank/DDBJ databases">
        <title>Isolation and whole genome analysis of endospore-forming bacteria from heroin.</title>
        <authorList>
            <person name="Kalinowski J."/>
            <person name="Ahrens B."/>
            <person name="Al-Dilaimi A."/>
            <person name="Winkler A."/>
            <person name="Wibberg D."/>
            <person name="Schleenbecker U."/>
            <person name="Ruckert C."/>
            <person name="Wolfel R."/>
            <person name="Grass G."/>
        </authorList>
    </citation>
    <scope>NUCLEOTIDE SEQUENCE [LARGE SCALE GENOMIC DNA]</scope>
    <source>
        <strain evidence="3 4">7517-1</strain>
    </source>
</reference>
<dbReference type="PROSITE" id="PS51257">
    <property type="entry name" value="PROKAR_LIPOPROTEIN"/>
    <property type="match status" value="1"/>
</dbReference>
<proteinExistence type="predicted"/>
<dbReference type="InterPro" id="IPR030395">
    <property type="entry name" value="GP_PDE_dom"/>
</dbReference>
<sequence>MRQSITFLLICVLLLSGCSSIHTEAANGGSDYSPLIIAHRGASAVEPEHTFLSYDQAIDDEADYIEIDLRRTADGELVAMHDETVDRTTDGKGLVEELTLKKVKALDAGEGQTVPTMEEILKRYGSEVHYYIETREDDKGKLVMEKQLLQLLKQYAIPQDQVILQSFSKDSINALHELDPELTLVQLLKKKDVEQLDREDLQAIKDIAIGVGIYAGILEESVVDLIQNHKLEIHAYYRGDEKEWTEKMLQYEVDGIFSDDPAFLANKMEIKE</sequence>
<feature type="signal peptide" evidence="1">
    <location>
        <begin position="1"/>
        <end position="25"/>
    </location>
</feature>
<comment type="caution">
    <text evidence="3">The sequence shown here is derived from an EMBL/GenBank/DDBJ whole genome shotgun (WGS) entry which is preliminary data.</text>
</comment>
<dbReference type="InterPro" id="IPR017946">
    <property type="entry name" value="PLC-like_Pdiesterase_TIM-brl"/>
</dbReference>
<dbReference type="Proteomes" id="UP000216852">
    <property type="component" value="Unassembled WGS sequence"/>
</dbReference>
<dbReference type="Gene3D" id="3.20.20.190">
    <property type="entry name" value="Phosphatidylinositol (PI) phosphodiesterase"/>
    <property type="match status" value="1"/>
</dbReference>
<dbReference type="EMBL" id="NPBJ01000041">
    <property type="protein sequence ID" value="PAD98277.1"/>
    <property type="molecule type" value="Genomic_DNA"/>
</dbReference>
<evidence type="ECO:0000256" key="1">
    <source>
        <dbReference type="SAM" id="SignalP"/>
    </source>
</evidence>
<evidence type="ECO:0000313" key="4">
    <source>
        <dbReference type="Proteomes" id="UP000216852"/>
    </source>
</evidence>
<evidence type="ECO:0000313" key="3">
    <source>
        <dbReference type="EMBL" id="PAD98277.1"/>
    </source>
</evidence>
<name>A0ABX4GTT6_9BACI</name>